<evidence type="ECO:0000313" key="1">
    <source>
        <dbReference type="EMBL" id="TYT74426.1"/>
    </source>
</evidence>
<dbReference type="GO" id="GO:0043165">
    <property type="term" value="P:Gram-negative-bacterium-type cell outer membrane assembly"/>
    <property type="evidence" value="ECO:0007669"/>
    <property type="project" value="InterPro"/>
</dbReference>
<dbReference type="PROSITE" id="PS51257">
    <property type="entry name" value="PROKAR_LIPOPROTEIN"/>
    <property type="match status" value="1"/>
</dbReference>
<protein>
    <recommendedName>
        <fullName evidence="3">LptE family protein</fullName>
    </recommendedName>
</protein>
<comment type="caution">
    <text evidence="1">The sequence shown here is derived from an EMBL/GenBank/DDBJ whole genome shotgun (WGS) entry which is preliminary data.</text>
</comment>
<dbReference type="Gene3D" id="3.30.160.150">
    <property type="entry name" value="Lipoprotein like domain"/>
    <property type="match status" value="1"/>
</dbReference>
<sequence>MKQMLFLRSLPVFLFSCLALGACGYGFSGSGTFAGNVQRIFVLQVTDRVGEAGLATRMTDDLVYVITRSPQGMAVDDPLGADAFLESEVRSITQATLSRTVADTDIERRLYMTAFFVLKDGEGRVIWQRELREDEVYAVGADNAATESRRREALEALSLRMAEQLVNRLGDDF</sequence>
<dbReference type="Pfam" id="PF04390">
    <property type="entry name" value="LptE"/>
    <property type="match status" value="1"/>
</dbReference>
<organism evidence="1 2">
    <name type="scientific">Desulfobotulus mexicanus</name>
    <dbReference type="NCBI Taxonomy" id="2586642"/>
    <lineage>
        <taxon>Bacteria</taxon>
        <taxon>Pseudomonadati</taxon>
        <taxon>Thermodesulfobacteriota</taxon>
        <taxon>Desulfobacteria</taxon>
        <taxon>Desulfobacterales</taxon>
        <taxon>Desulfobacteraceae</taxon>
        <taxon>Desulfobotulus</taxon>
    </lineage>
</organism>
<dbReference type="EMBL" id="VDMB01000011">
    <property type="protein sequence ID" value="TYT74426.1"/>
    <property type="molecule type" value="Genomic_DNA"/>
</dbReference>
<accession>A0A5S5MFB6</accession>
<gene>
    <name evidence="1" type="ORF">FIM25_09710</name>
</gene>
<evidence type="ECO:0000313" key="2">
    <source>
        <dbReference type="Proteomes" id="UP000321899"/>
    </source>
</evidence>
<keyword evidence="2" id="KW-1185">Reference proteome</keyword>
<dbReference type="InterPro" id="IPR007485">
    <property type="entry name" value="LPS_assembly_LptE"/>
</dbReference>
<proteinExistence type="predicted"/>
<dbReference type="OrthoDB" id="5511003at2"/>
<dbReference type="AlphaFoldDB" id="A0A5S5MFB6"/>
<evidence type="ECO:0008006" key="3">
    <source>
        <dbReference type="Google" id="ProtNLM"/>
    </source>
</evidence>
<dbReference type="RefSeq" id="WP_139448705.1">
    <property type="nucleotide sequence ID" value="NZ_VDMB01000011.1"/>
</dbReference>
<dbReference type="GO" id="GO:0019867">
    <property type="term" value="C:outer membrane"/>
    <property type="evidence" value="ECO:0007669"/>
    <property type="project" value="InterPro"/>
</dbReference>
<reference evidence="1 2" key="1">
    <citation type="submission" date="2019-06" db="EMBL/GenBank/DDBJ databases">
        <title>Desulfobotulus mexicanus sp. nov., a novel sulfate-reducing bacterium isolated from the sediment of an alkaline crater lake in Mexico.</title>
        <authorList>
            <person name="Hirschler-Rea A."/>
        </authorList>
    </citation>
    <scope>NUCLEOTIDE SEQUENCE [LARGE SCALE GENOMIC DNA]</scope>
    <source>
        <strain evidence="1 2">PAR22N</strain>
    </source>
</reference>
<dbReference type="Proteomes" id="UP000321899">
    <property type="component" value="Unassembled WGS sequence"/>
</dbReference>
<name>A0A5S5MFB6_9BACT</name>